<gene>
    <name evidence="1" type="ORF">BO80DRAFT_428180</name>
</gene>
<dbReference type="STRING" id="1448316.A0A395GPW0"/>
<evidence type="ECO:0000313" key="2">
    <source>
        <dbReference type="Proteomes" id="UP000249402"/>
    </source>
</evidence>
<evidence type="ECO:0000313" key="1">
    <source>
        <dbReference type="EMBL" id="RAK97509.1"/>
    </source>
</evidence>
<organism evidence="1 2">
    <name type="scientific">Aspergillus ibericus CBS 121593</name>
    <dbReference type="NCBI Taxonomy" id="1448316"/>
    <lineage>
        <taxon>Eukaryota</taxon>
        <taxon>Fungi</taxon>
        <taxon>Dikarya</taxon>
        <taxon>Ascomycota</taxon>
        <taxon>Pezizomycotina</taxon>
        <taxon>Eurotiomycetes</taxon>
        <taxon>Eurotiomycetidae</taxon>
        <taxon>Eurotiales</taxon>
        <taxon>Aspergillaceae</taxon>
        <taxon>Aspergillus</taxon>
        <taxon>Aspergillus subgen. Circumdati</taxon>
    </lineage>
</organism>
<dbReference type="EMBL" id="KZ824462">
    <property type="protein sequence ID" value="RAK97509.1"/>
    <property type="molecule type" value="Genomic_DNA"/>
</dbReference>
<sequence length="700" mass="78254">MENPAQKADPNMTARPSIPAKMGASGIDILVMDGADTLVFIDPPSYKPTWSMQPHSATSIPHRIQSKSLLSTESPYFTKLFEPKKQARIIKRRDLEGKLPDGIRYAIDLTPPSTDDEAVAFTTELSCPLGIRSWARAIQRWGLPSRCVGGRDEDDHNLPSEYSESRHRMGIVHVLQALGGVSPLLDTACKLWTFFALAKVFGVARQGSIKVEILTWIYESTNSRLIEIYPEITYRIACGIQCDYLCQDSFCVLVGEEALLRLSSADKGPRLQWPERTFHGRVREPLDDEDRQRVEYASQSFMEYVIDQFIQLAGTEMHWILQLPAFQNILRHTTDNCEGCTFATSLTSKLKSYVRGHIVSTLAKPAITWAARTTRYIDFDDYPSRTFLNSYDEMRFSERIISKTFWQTLKFENHNDRFAFPDQEICNTTVADLGRHLYPFQAQTDAKIEHIEFNDLLFEINQYNSHADGASSRFGFRKIAGATLFEPRGPIPKTPTTDIFNPAHFFQDVRSYITDMGEVLGNGSRHGANFLVTDTLTCLTESEMKFLPLWAGGNDDGSGGVFTDQGIPNLETGGFSTPGPAIHTGSTVPSVTSFSDITTSGFESTVQGASHRATGGYWTDIMSINSEGYFIADEKHAATSSEAQADTDIYSLTLEVSDDDLDDCFETDSEDNNTVIMDSSVEKTSERLEYMGLGVEAFPE</sequence>
<keyword evidence="2" id="KW-1185">Reference proteome</keyword>
<dbReference type="VEuPathDB" id="FungiDB:BO80DRAFT_428180"/>
<name>A0A395GPW0_9EURO</name>
<dbReference type="Proteomes" id="UP000249402">
    <property type="component" value="Unassembled WGS sequence"/>
</dbReference>
<evidence type="ECO:0008006" key="3">
    <source>
        <dbReference type="Google" id="ProtNLM"/>
    </source>
</evidence>
<dbReference type="AlphaFoldDB" id="A0A395GPW0"/>
<dbReference type="GeneID" id="37225057"/>
<reference evidence="1 2" key="1">
    <citation type="submission" date="2018-02" db="EMBL/GenBank/DDBJ databases">
        <title>The genomes of Aspergillus section Nigri reveals drivers in fungal speciation.</title>
        <authorList>
            <consortium name="DOE Joint Genome Institute"/>
            <person name="Vesth T.C."/>
            <person name="Nybo J."/>
            <person name="Theobald S."/>
            <person name="Brandl J."/>
            <person name="Frisvad J.C."/>
            <person name="Nielsen K.F."/>
            <person name="Lyhne E.K."/>
            <person name="Kogle M.E."/>
            <person name="Kuo A."/>
            <person name="Riley R."/>
            <person name="Clum A."/>
            <person name="Nolan M."/>
            <person name="Lipzen A."/>
            <person name="Salamov A."/>
            <person name="Henrissat B."/>
            <person name="Wiebenga A."/>
            <person name="De vries R.P."/>
            <person name="Grigoriev I.V."/>
            <person name="Mortensen U.H."/>
            <person name="Andersen M.R."/>
            <person name="Baker S.E."/>
        </authorList>
    </citation>
    <scope>NUCLEOTIDE SEQUENCE [LARGE SCALE GENOMIC DNA]</scope>
    <source>
        <strain evidence="1 2">CBS 121593</strain>
    </source>
</reference>
<protein>
    <recommendedName>
        <fullName evidence="3">BTB domain-containing protein</fullName>
    </recommendedName>
</protein>
<proteinExistence type="predicted"/>
<dbReference type="RefSeq" id="XP_025571837.1">
    <property type="nucleotide sequence ID" value="XM_025720192.1"/>
</dbReference>
<dbReference type="OrthoDB" id="5371510at2759"/>
<accession>A0A395GPW0</accession>